<sequence length="445" mass="50063">MSDGLQGFLTKHEQIMDHIENLSAGTRISVRKIAQMLEVSEGTAYRAIKEAENLGLVTTKERIGTIRVDKKERQHFDKLTFAEVVNIVDGEVLGGAAGLHKPLNKFVIGAMQLEAMKRYIEPDNLLIVGNRSQAQLYALGQGAGVLVTGGFHADEEARKLADELELPIISSSYDTFTVATMINRAIYDRLIKKKILLVQDIIRTDSPVYSLRVTDTVNDMQKLVDEHGHTRFPVVDEFNRPVGIITTKDVLRAQPEQKVHAYMTKNPLTISANTSVASVSHTMIWEGIELIPVIDHNRKMIGVISRKDVLKAMQYIQTQPQNGETIEDLIWSGFEKVRQPDGRPCFRGTVTARMTNYAGMVSEGVLTTLMNQAALRTVRDQNRGNLILDSSSNYFLLPIPIDSTIEIFPMIIEFSRRFCKIEVEIYHEGKRMAKSMFTARLMDQV</sequence>
<dbReference type="InterPro" id="IPR036388">
    <property type="entry name" value="WH-like_DNA-bd_sf"/>
</dbReference>
<protein>
    <submittedName>
        <fullName evidence="4">CBS domain-containing protein</fullName>
    </submittedName>
</protein>
<keyword evidence="5" id="KW-1185">Reference proteome</keyword>
<dbReference type="InterPro" id="IPR051257">
    <property type="entry name" value="Diverse_CBS-Domain"/>
</dbReference>
<dbReference type="Gene3D" id="1.10.10.10">
    <property type="entry name" value="Winged helix-like DNA-binding domain superfamily/Winged helix DNA-binding domain"/>
    <property type="match status" value="1"/>
</dbReference>
<dbReference type="SUPFAM" id="SSF54637">
    <property type="entry name" value="Thioesterase/thiol ester dehydrase-isomerase"/>
    <property type="match status" value="1"/>
</dbReference>
<dbReference type="Pfam" id="PF07085">
    <property type="entry name" value="DRTGG"/>
    <property type="match status" value="1"/>
</dbReference>
<comment type="caution">
    <text evidence="4">The sequence shown here is derived from an EMBL/GenBank/DDBJ whole genome shotgun (WGS) entry which is preliminary data.</text>
</comment>
<dbReference type="PANTHER" id="PTHR43080">
    <property type="entry name" value="CBS DOMAIN-CONTAINING PROTEIN CBSX3, MITOCHONDRIAL"/>
    <property type="match status" value="1"/>
</dbReference>
<dbReference type="Proteomes" id="UP000450917">
    <property type="component" value="Unassembled WGS sequence"/>
</dbReference>
<feature type="domain" description="CBS" evidence="3">
    <location>
        <begin position="202"/>
        <end position="262"/>
    </location>
</feature>
<dbReference type="EMBL" id="WNZX01000007">
    <property type="protein sequence ID" value="MUG71171.1"/>
    <property type="molecule type" value="Genomic_DNA"/>
</dbReference>
<dbReference type="InterPro" id="IPR036390">
    <property type="entry name" value="WH_DNA-bd_sf"/>
</dbReference>
<dbReference type="CDD" id="cd04596">
    <property type="entry name" value="CBS_pair_DRTGG_assoc"/>
    <property type="match status" value="1"/>
</dbReference>
<dbReference type="Gene3D" id="3.40.1390.20">
    <property type="entry name" value="HprK N-terminal domain-like"/>
    <property type="match status" value="1"/>
</dbReference>
<dbReference type="Gene3D" id="3.10.129.10">
    <property type="entry name" value="Hotdog Thioesterase"/>
    <property type="match status" value="1"/>
</dbReference>
<reference evidence="4 5" key="1">
    <citation type="submission" date="2019-11" db="EMBL/GenBank/DDBJ databases">
        <title>Draft genome sequences of five Paenibacillus species of dairy origin.</title>
        <authorList>
            <person name="Olajide A.M."/>
            <person name="Chen S."/>
            <person name="Lapointe G."/>
        </authorList>
    </citation>
    <scope>NUCLEOTIDE SEQUENCE [LARGE SCALE GENOMIC DNA]</scope>
    <source>
        <strain evidence="4 5">2CS3</strain>
    </source>
</reference>
<dbReference type="InterPro" id="IPR029069">
    <property type="entry name" value="HotDog_dom_sf"/>
</dbReference>
<evidence type="ECO:0000256" key="1">
    <source>
        <dbReference type="ARBA" id="ARBA00023122"/>
    </source>
</evidence>
<dbReference type="InterPro" id="IPR028979">
    <property type="entry name" value="Ser_kin/Pase_Hpr-like_N_sf"/>
</dbReference>
<dbReference type="Pfam" id="PF00571">
    <property type="entry name" value="CBS"/>
    <property type="match status" value="2"/>
</dbReference>
<name>A0A7X3CSX0_9BACL</name>
<dbReference type="SMART" id="SM00116">
    <property type="entry name" value="CBS"/>
    <property type="match status" value="2"/>
</dbReference>
<evidence type="ECO:0000313" key="4">
    <source>
        <dbReference type="EMBL" id="MUG71171.1"/>
    </source>
</evidence>
<dbReference type="SUPFAM" id="SSF75138">
    <property type="entry name" value="HprK N-terminal domain-like"/>
    <property type="match status" value="1"/>
</dbReference>
<feature type="domain" description="CBS" evidence="3">
    <location>
        <begin position="263"/>
        <end position="325"/>
    </location>
</feature>
<dbReference type="RefSeq" id="WP_127605013.1">
    <property type="nucleotide sequence ID" value="NZ_JARTHJ010000402.1"/>
</dbReference>
<dbReference type="AlphaFoldDB" id="A0A7X3CSX0"/>
<dbReference type="Gene3D" id="3.10.580.10">
    <property type="entry name" value="CBS-domain"/>
    <property type="match status" value="1"/>
</dbReference>
<evidence type="ECO:0000259" key="3">
    <source>
        <dbReference type="PROSITE" id="PS51371"/>
    </source>
</evidence>
<keyword evidence="1 2" id="KW-0129">CBS domain</keyword>
<dbReference type="InterPro" id="IPR000644">
    <property type="entry name" value="CBS_dom"/>
</dbReference>
<evidence type="ECO:0000313" key="5">
    <source>
        <dbReference type="Proteomes" id="UP000450917"/>
    </source>
</evidence>
<dbReference type="InterPro" id="IPR046342">
    <property type="entry name" value="CBS_dom_sf"/>
</dbReference>
<proteinExistence type="predicted"/>
<dbReference type="PANTHER" id="PTHR43080:SF2">
    <property type="entry name" value="CBS DOMAIN-CONTAINING PROTEIN"/>
    <property type="match status" value="1"/>
</dbReference>
<dbReference type="InterPro" id="IPR010766">
    <property type="entry name" value="DRTGG"/>
</dbReference>
<evidence type="ECO:0000256" key="2">
    <source>
        <dbReference type="PROSITE-ProRule" id="PRU00703"/>
    </source>
</evidence>
<gene>
    <name evidence="4" type="ORF">GNP93_10795</name>
</gene>
<organism evidence="4 5">
    <name type="scientific">Paenibacillus validus</name>
    <dbReference type="NCBI Taxonomy" id="44253"/>
    <lineage>
        <taxon>Bacteria</taxon>
        <taxon>Bacillati</taxon>
        <taxon>Bacillota</taxon>
        <taxon>Bacilli</taxon>
        <taxon>Bacillales</taxon>
        <taxon>Paenibacillaceae</taxon>
        <taxon>Paenibacillus</taxon>
    </lineage>
</organism>
<dbReference type="PROSITE" id="PS51371">
    <property type="entry name" value="CBS"/>
    <property type="match status" value="2"/>
</dbReference>
<dbReference type="SUPFAM" id="SSF54631">
    <property type="entry name" value="CBS-domain pair"/>
    <property type="match status" value="1"/>
</dbReference>
<dbReference type="SUPFAM" id="SSF46785">
    <property type="entry name" value="Winged helix' DNA-binding domain"/>
    <property type="match status" value="1"/>
</dbReference>
<accession>A0A7X3CSX0</accession>